<feature type="domain" description="Bacterial Ig" evidence="2">
    <location>
        <begin position="4"/>
        <end position="75"/>
    </location>
</feature>
<reference evidence="3 4" key="1">
    <citation type="submission" date="2020-08" db="EMBL/GenBank/DDBJ databases">
        <title>Genomic Encyclopedia of Type Strains, Phase IV (KMG-IV): sequencing the most valuable type-strain genomes for metagenomic binning, comparative biology and taxonomic classification.</title>
        <authorList>
            <person name="Goeker M."/>
        </authorList>
    </citation>
    <scope>NUCLEOTIDE SEQUENCE [LARGE SCALE GENOMIC DNA]</scope>
    <source>
        <strain evidence="3 4">DSM 27163</strain>
    </source>
</reference>
<dbReference type="Pfam" id="PF17963">
    <property type="entry name" value="Big_9"/>
    <property type="match status" value="1"/>
</dbReference>
<dbReference type="InterPro" id="IPR013783">
    <property type="entry name" value="Ig-like_fold"/>
</dbReference>
<sequence length="874" mass="88769">MDDATGATVTGTGEPNTTVTVYGPDGTTILGTGTVQPDGTYSVTIPTQVNGEDLTVTLTDAAGNESLPTPAEAPDLTAPGVPTADVDDATGTIVTGTGEPGATVTVYGPDGTTILGTDTVQPGGTYSVTIPAQVNGEDLTVTQTDAAGNESLPTPAEAPDLTAPGAPTADVDDATGTIVTGTGEPGATVTVYGPDGTTVLGTDTVQPGGTYSVTIPAQTNGEDLIVTLTDAAGNESLPTPVEAPDQFDAFDNADSAGLDLVPATTDVDVGSANYLLLVSLATVDPQLDLAGLQLLGIEPVSFTVAPGHELDATFEYGGLLDIGVIADYQVVLQKFVDGQWVGVDGDGESTLLELGLLNGNLSGSANLDAGEYRAFVTFGGVLGAGVLGTLDVSGVDSDYTSITDIVAQTAEGNVILDANGTGEVDLAPAGTVVHSVTVNDVTTDVTADGTIVDGEYGTLVIDLDGSYVYTPDEDAANIGEVETFTYTLQNDGGAQESATLTIDIGSPDVTSGFAATDDAATAAVLYENTVDVVDTPLFTLNNGIGVIIPSTDTDSGDFTVAADTVSDLQVVIDTSEGLTVLPSYTVTLRDGDGNVLGSPVTVVALANVLGIGTGAVVTFDDLPAGDYNVEVTSTNTLGLGYDSAVSLTQEITNLTEFQVDVVSGVDGNLLDNDVTGSLFTAVLVDSGGGFAEIGDTPATLTGTYGTLTVDEGGGYHYEPDPNLAYFDTDQTDVFTYQIRHPDGEVVQAELTVTIGVNDPGGTLPFMASALTSGAGDTIALDGFDTAIASDRGTPAGSENFAYDLFEGQGDLVEVLEGYLSGNPNETTESEAVSMLSGKEETSEMDQNSLPIEDPLGFLSFHEPDELNGNNHPLI</sequence>
<feature type="domain" description="Bacterial Ig" evidence="2">
    <location>
        <begin position="163"/>
        <end position="245"/>
    </location>
</feature>
<feature type="region of interest" description="Disordered" evidence="1">
    <location>
        <begin position="147"/>
        <end position="168"/>
    </location>
</feature>
<comment type="caution">
    <text evidence="3">The sequence shown here is derived from an EMBL/GenBank/DDBJ whole genome shotgun (WGS) entry which is preliminary data.</text>
</comment>
<gene>
    <name evidence="3" type="ORF">FHR21_003021</name>
</gene>
<dbReference type="InterPro" id="IPR041498">
    <property type="entry name" value="Big_6"/>
</dbReference>
<dbReference type="NCBIfam" id="NF033510">
    <property type="entry name" value="Ca_tandemer"/>
    <property type="match status" value="3"/>
</dbReference>
<feature type="domain" description="Bacterial Ig" evidence="2">
    <location>
        <begin position="78"/>
        <end position="160"/>
    </location>
</feature>
<proteinExistence type="predicted"/>
<protein>
    <submittedName>
        <fullName evidence="3">VCBS repeat-containing protein</fullName>
    </submittedName>
</protein>
<dbReference type="NCBIfam" id="NF045619">
    <property type="entry name" value="adhes_GNV_Cterm"/>
    <property type="match status" value="1"/>
</dbReference>
<organism evidence="3 4">
    <name type="scientific">Sphingopyxis panaciterrulae</name>
    <dbReference type="NCBI Taxonomy" id="462372"/>
    <lineage>
        <taxon>Bacteria</taxon>
        <taxon>Pseudomonadati</taxon>
        <taxon>Pseudomonadota</taxon>
        <taxon>Alphaproteobacteria</taxon>
        <taxon>Sphingomonadales</taxon>
        <taxon>Sphingomonadaceae</taxon>
        <taxon>Sphingopyxis</taxon>
    </lineage>
</organism>
<dbReference type="NCBIfam" id="TIGR01965">
    <property type="entry name" value="VCBS_repeat"/>
    <property type="match status" value="2"/>
</dbReference>
<accession>A0A7W9ERK0</accession>
<evidence type="ECO:0000313" key="4">
    <source>
        <dbReference type="Proteomes" id="UP000537161"/>
    </source>
</evidence>
<evidence type="ECO:0000313" key="3">
    <source>
        <dbReference type="EMBL" id="MBB5707654.1"/>
    </source>
</evidence>
<dbReference type="EMBL" id="JACIJH010000011">
    <property type="protein sequence ID" value="MBB5707654.1"/>
    <property type="molecule type" value="Genomic_DNA"/>
</dbReference>
<feature type="region of interest" description="Disordered" evidence="1">
    <location>
        <begin position="835"/>
        <end position="874"/>
    </location>
</feature>
<dbReference type="Proteomes" id="UP000537161">
    <property type="component" value="Unassembled WGS sequence"/>
</dbReference>
<dbReference type="InterPro" id="IPR010221">
    <property type="entry name" value="VCBS_dom"/>
</dbReference>
<dbReference type="AlphaFoldDB" id="A0A7W9ERK0"/>
<evidence type="ECO:0000259" key="2">
    <source>
        <dbReference type="Pfam" id="PF17936"/>
    </source>
</evidence>
<dbReference type="RefSeq" id="WP_338113175.1">
    <property type="nucleotide sequence ID" value="NZ_JACIJH010000011.1"/>
</dbReference>
<keyword evidence="4" id="KW-1185">Reference proteome</keyword>
<dbReference type="Gene3D" id="2.60.40.10">
    <property type="entry name" value="Immunoglobulins"/>
    <property type="match status" value="3"/>
</dbReference>
<evidence type="ECO:0000256" key="1">
    <source>
        <dbReference type="SAM" id="MobiDB-lite"/>
    </source>
</evidence>
<name>A0A7W9ERK0_9SPHN</name>
<dbReference type="Pfam" id="PF17936">
    <property type="entry name" value="Big_6"/>
    <property type="match status" value="3"/>
</dbReference>
<dbReference type="InterPro" id="IPR055014">
    <property type="entry name" value="BapA_Bap-like_C"/>
</dbReference>